<dbReference type="SMART" id="SM00060">
    <property type="entry name" value="FN3"/>
    <property type="match status" value="3"/>
</dbReference>
<dbReference type="InterPro" id="IPR051532">
    <property type="entry name" value="Ester_Hydrolysis_Enzymes"/>
</dbReference>
<dbReference type="Gene3D" id="3.40.50.1110">
    <property type="entry name" value="SGNH hydrolase"/>
    <property type="match status" value="1"/>
</dbReference>
<dbReference type="Proteomes" id="UP001285441">
    <property type="component" value="Unassembled WGS sequence"/>
</dbReference>
<keyword evidence="4" id="KW-1185">Reference proteome</keyword>
<feature type="domain" description="Fibronectin type-III" evidence="2">
    <location>
        <begin position="363"/>
        <end position="475"/>
    </location>
</feature>
<dbReference type="GO" id="GO:0004622">
    <property type="term" value="F:phosphatidylcholine lysophospholipase activity"/>
    <property type="evidence" value="ECO:0007669"/>
    <property type="project" value="TreeGrafter"/>
</dbReference>
<comment type="caution">
    <text evidence="3">The sequence shown here is derived from an EMBL/GenBank/DDBJ whole genome shotgun (WGS) entry which is preliminary data.</text>
</comment>
<feature type="domain" description="Fibronectin type-III" evidence="2">
    <location>
        <begin position="270"/>
        <end position="360"/>
    </location>
</feature>
<dbReference type="InterPro" id="IPR036116">
    <property type="entry name" value="FN3_sf"/>
</dbReference>
<evidence type="ECO:0000256" key="1">
    <source>
        <dbReference type="SAM" id="MobiDB-lite"/>
    </source>
</evidence>
<dbReference type="AlphaFoldDB" id="A0AAE0U0G5"/>
<organism evidence="3 4">
    <name type="scientific">Podospora didyma</name>
    <dbReference type="NCBI Taxonomy" id="330526"/>
    <lineage>
        <taxon>Eukaryota</taxon>
        <taxon>Fungi</taxon>
        <taxon>Dikarya</taxon>
        <taxon>Ascomycota</taxon>
        <taxon>Pezizomycotina</taxon>
        <taxon>Sordariomycetes</taxon>
        <taxon>Sordariomycetidae</taxon>
        <taxon>Sordariales</taxon>
        <taxon>Podosporaceae</taxon>
        <taxon>Podospora</taxon>
    </lineage>
</organism>
<feature type="region of interest" description="Disordered" evidence="1">
    <location>
        <begin position="51"/>
        <end position="86"/>
    </location>
</feature>
<dbReference type="PANTHER" id="PTHR30383">
    <property type="entry name" value="THIOESTERASE 1/PROTEASE 1/LYSOPHOSPHOLIPASE L1"/>
    <property type="match status" value="1"/>
</dbReference>
<dbReference type="Gene3D" id="2.60.40.10">
    <property type="entry name" value="Immunoglobulins"/>
    <property type="match status" value="2"/>
</dbReference>
<accession>A0AAE0U0G5</accession>
<dbReference type="InterPro" id="IPR013830">
    <property type="entry name" value="SGNH_hydro"/>
</dbReference>
<reference evidence="3" key="2">
    <citation type="submission" date="2023-06" db="EMBL/GenBank/DDBJ databases">
        <authorList>
            <consortium name="Lawrence Berkeley National Laboratory"/>
            <person name="Haridas S."/>
            <person name="Hensen N."/>
            <person name="Bonometti L."/>
            <person name="Westerberg I."/>
            <person name="Brannstrom I.O."/>
            <person name="Guillou S."/>
            <person name="Cros-Aarteil S."/>
            <person name="Calhoun S."/>
            <person name="Kuo A."/>
            <person name="Mondo S."/>
            <person name="Pangilinan J."/>
            <person name="Riley R."/>
            <person name="LaButti K."/>
            <person name="Andreopoulos B."/>
            <person name="Lipzen A."/>
            <person name="Chen C."/>
            <person name="Yanf M."/>
            <person name="Daum C."/>
            <person name="Ng V."/>
            <person name="Clum A."/>
            <person name="Steindorff A."/>
            <person name="Ohm R."/>
            <person name="Martin F."/>
            <person name="Silar P."/>
            <person name="Natvig D."/>
            <person name="Lalanne C."/>
            <person name="Gautier V."/>
            <person name="Ament-velasquez S.L."/>
            <person name="Kruys A."/>
            <person name="Hutchinson M.I."/>
            <person name="Powell A.J."/>
            <person name="Barry K."/>
            <person name="Miller A.N."/>
            <person name="Grigoriev I.V."/>
            <person name="Debuchy R."/>
            <person name="Gladieux P."/>
            <person name="Thoren M.H."/>
            <person name="Johannesson H."/>
        </authorList>
    </citation>
    <scope>NUCLEOTIDE SEQUENCE</scope>
    <source>
        <strain evidence="3">CBS 232.78</strain>
    </source>
</reference>
<proteinExistence type="predicted"/>
<dbReference type="Pfam" id="PF13472">
    <property type="entry name" value="Lipase_GDSL_2"/>
    <property type="match status" value="1"/>
</dbReference>
<dbReference type="EMBL" id="JAULSW010000004">
    <property type="protein sequence ID" value="KAK3386049.1"/>
    <property type="molecule type" value="Genomic_DNA"/>
</dbReference>
<dbReference type="InterPro" id="IPR013783">
    <property type="entry name" value="Ig-like_fold"/>
</dbReference>
<name>A0AAE0U0G5_9PEZI</name>
<evidence type="ECO:0000313" key="3">
    <source>
        <dbReference type="EMBL" id="KAK3386049.1"/>
    </source>
</evidence>
<dbReference type="SUPFAM" id="SSF52266">
    <property type="entry name" value="SGNH hydrolase"/>
    <property type="match status" value="1"/>
</dbReference>
<dbReference type="CDD" id="cd00063">
    <property type="entry name" value="FN3"/>
    <property type="match status" value="1"/>
</dbReference>
<dbReference type="SUPFAM" id="SSF49265">
    <property type="entry name" value="Fibronectin type III"/>
    <property type="match status" value="2"/>
</dbReference>
<feature type="compositionally biased region" description="Pro residues" evidence="1">
    <location>
        <begin position="59"/>
        <end position="80"/>
    </location>
</feature>
<reference evidence="3" key="1">
    <citation type="journal article" date="2023" name="Mol. Phylogenet. Evol.">
        <title>Genome-scale phylogeny and comparative genomics of the fungal order Sordariales.</title>
        <authorList>
            <person name="Hensen N."/>
            <person name="Bonometti L."/>
            <person name="Westerberg I."/>
            <person name="Brannstrom I.O."/>
            <person name="Guillou S."/>
            <person name="Cros-Aarteil S."/>
            <person name="Calhoun S."/>
            <person name="Haridas S."/>
            <person name="Kuo A."/>
            <person name="Mondo S."/>
            <person name="Pangilinan J."/>
            <person name="Riley R."/>
            <person name="LaButti K."/>
            <person name="Andreopoulos B."/>
            <person name="Lipzen A."/>
            <person name="Chen C."/>
            <person name="Yan M."/>
            <person name="Daum C."/>
            <person name="Ng V."/>
            <person name="Clum A."/>
            <person name="Steindorff A."/>
            <person name="Ohm R.A."/>
            <person name="Martin F."/>
            <person name="Silar P."/>
            <person name="Natvig D.O."/>
            <person name="Lalanne C."/>
            <person name="Gautier V."/>
            <person name="Ament-Velasquez S.L."/>
            <person name="Kruys A."/>
            <person name="Hutchinson M.I."/>
            <person name="Powell A.J."/>
            <person name="Barry K."/>
            <person name="Miller A.N."/>
            <person name="Grigoriev I.V."/>
            <person name="Debuchy R."/>
            <person name="Gladieux P."/>
            <person name="Hiltunen Thoren M."/>
            <person name="Johannesson H."/>
        </authorList>
    </citation>
    <scope>NUCLEOTIDE SEQUENCE</scope>
    <source>
        <strain evidence="3">CBS 232.78</strain>
    </source>
</reference>
<dbReference type="PROSITE" id="PS50853">
    <property type="entry name" value="FN3"/>
    <property type="match status" value="2"/>
</dbReference>
<gene>
    <name evidence="3" type="ORF">B0H63DRAFT_415232</name>
</gene>
<evidence type="ECO:0000313" key="4">
    <source>
        <dbReference type="Proteomes" id="UP001285441"/>
    </source>
</evidence>
<protein>
    <submittedName>
        <fullName evidence="3">Carbohydrate esterase family 3 protein</fullName>
    </submittedName>
</protein>
<dbReference type="InterPro" id="IPR036514">
    <property type="entry name" value="SGNH_hydro_sf"/>
</dbReference>
<sequence>MTSHPSNHDVEPIKVMIIGDSISHGREGDFTWRYRIWQWFHSSNIPMTFVGPYQGTVPPEDPSPPRPPPLASDPADPPRFPRSDGGYAHGVSEEFLSNAVHFAAGGRQAAQAKHFVAEQVAALQPDLCLVQLGFNDLAWGDRSPAGLLASMKYLIDEARSAGPDVKFAVADVPQCAPYIGREDLPVITGAYNSLLEEVIPEWSSEMSPIALVRFCEVYSFATASYDGLHPNALGEYQLARAFSRALVESFSLGHKSLSVPRDIPPRPLPAPENIRASPTPAGIVVTWSPVYGAFGYDIRARVSPSASSSHWTVHQFAPAQRYDTTNCVPGQEWEYQVRSRAGTKVQSDEWSSSAFAVADPKTLPGPRNVVTHPTSTGFVLRWDPPLSKKHRNCMSEEDHNDEDDKIDRYGVYWSDCAIPGPIPPYVLGVRALEAEVKGLLPGHHYTVAVDTWTAVGGGPPTCARAVTPGLGTPLPPVRVRAVALDEITVRLTWMGDAAAAGYEIWIQEASSSRKDSEDIFSDKTPEGPANESRRLLCNVPASSEHVVSEAGTESLQPSSRLGKQILTGLLPSVWVFEFAVTAYNGDLNSKISEWVVPSPPPPLLLPGHEETDTGPLTLGEDCSINIELEILSSCACLACRLRETAETMVFAVKPL</sequence>
<dbReference type="PANTHER" id="PTHR30383:SF19">
    <property type="entry name" value="FIBRONECTIN TYPE-III DOMAIN-CONTAINING PROTEIN"/>
    <property type="match status" value="1"/>
</dbReference>
<evidence type="ECO:0000259" key="2">
    <source>
        <dbReference type="PROSITE" id="PS50853"/>
    </source>
</evidence>
<dbReference type="InterPro" id="IPR003961">
    <property type="entry name" value="FN3_dom"/>
</dbReference>